<name>A0A5A7SCI5_9NOCA</name>
<keyword evidence="3 5" id="KW-1133">Transmembrane helix</keyword>
<dbReference type="InterPro" id="IPR007267">
    <property type="entry name" value="GtrA_DPMS_TM"/>
</dbReference>
<reference evidence="7 8" key="1">
    <citation type="submission" date="2019-07" db="EMBL/GenBank/DDBJ databases">
        <title>Rhodococcus cavernicolus sp. nov., isolated from a cave.</title>
        <authorList>
            <person name="Lee S.D."/>
        </authorList>
    </citation>
    <scope>NUCLEOTIDE SEQUENCE [LARGE SCALE GENOMIC DNA]</scope>
    <source>
        <strain evidence="7 8">C1-24</strain>
    </source>
</reference>
<keyword evidence="8" id="KW-1185">Reference proteome</keyword>
<gene>
    <name evidence="7" type="ORF">FOY51_07625</name>
</gene>
<dbReference type="AlphaFoldDB" id="A0A5A7SCI5"/>
<dbReference type="Pfam" id="PF04138">
    <property type="entry name" value="GtrA_DPMS_TM"/>
    <property type="match status" value="1"/>
</dbReference>
<feature type="transmembrane region" description="Helical" evidence="5">
    <location>
        <begin position="47"/>
        <end position="68"/>
    </location>
</feature>
<sequence>MTVLDFEWPGSTTVDRQTVDSGARGVRAVQLIRRAFDPESDAVLAQLIRFALVGGLSNILYVAAFIGLDSDGSILANVVGSIVSTAVANEMHRRLTFHASGRVSWLTAQWEGGGLALIGIVVSSASLAMLNFLFPGTSGIVQALFVIGVSAIVGGLRFLALRGWVF</sequence>
<dbReference type="GO" id="GO:0000271">
    <property type="term" value="P:polysaccharide biosynthetic process"/>
    <property type="evidence" value="ECO:0007669"/>
    <property type="project" value="InterPro"/>
</dbReference>
<dbReference type="Proteomes" id="UP000322244">
    <property type="component" value="Unassembled WGS sequence"/>
</dbReference>
<dbReference type="OrthoDB" id="5184077at2"/>
<evidence type="ECO:0000256" key="2">
    <source>
        <dbReference type="ARBA" id="ARBA00022692"/>
    </source>
</evidence>
<keyword evidence="2 5" id="KW-0812">Transmembrane</keyword>
<evidence type="ECO:0000256" key="5">
    <source>
        <dbReference type="SAM" id="Phobius"/>
    </source>
</evidence>
<evidence type="ECO:0000256" key="1">
    <source>
        <dbReference type="ARBA" id="ARBA00004141"/>
    </source>
</evidence>
<feature type="transmembrane region" description="Helical" evidence="5">
    <location>
        <begin position="112"/>
        <end position="134"/>
    </location>
</feature>
<feature type="domain" description="GtrA/DPMS transmembrane" evidence="6">
    <location>
        <begin position="49"/>
        <end position="166"/>
    </location>
</feature>
<evidence type="ECO:0000313" key="8">
    <source>
        <dbReference type="Proteomes" id="UP000322244"/>
    </source>
</evidence>
<dbReference type="RefSeq" id="WP_149429628.1">
    <property type="nucleotide sequence ID" value="NZ_VLNY01000003.1"/>
</dbReference>
<keyword evidence="4 5" id="KW-0472">Membrane</keyword>
<comment type="subcellular location">
    <subcellularLocation>
        <location evidence="1">Membrane</location>
        <topology evidence="1">Multi-pass membrane protein</topology>
    </subcellularLocation>
</comment>
<accession>A0A5A7SCI5</accession>
<proteinExistence type="predicted"/>
<dbReference type="EMBL" id="VLNY01000003">
    <property type="protein sequence ID" value="KAA0023284.1"/>
    <property type="molecule type" value="Genomic_DNA"/>
</dbReference>
<organism evidence="7 8">
    <name type="scientific">Antrihabitans cavernicola</name>
    <dbReference type="NCBI Taxonomy" id="2495913"/>
    <lineage>
        <taxon>Bacteria</taxon>
        <taxon>Bacillati</taxon>
        <taxon>Actinomycetota</taxon>
        <taxon>Actinomycetes</taxon>
        <taxon>Mycobacteriales</taxon>
        <taxon>Nocardiaceae</taxon>
        <taxon>Antrihabitans</taxon>
    </lineage>
</organism>
<evidence type="ECO:0000256" key="3">
    <source>
        <dbReference type="ARBA" id="ARBA00022989"/>
    </source>
</evidence>
<evidence type="ECO:0000256" key="4">
    <source>
        <dbReference type="ARBA" id="ARBA00023136"/>
    </source>
</evidence>
<protein>
    <submittedName>
        <fullName evidence="7">GtrA family protein</fullName>
    </submittedName>
</protein>
<comment type="caution">
    <text evidence="7">The sequence shown here is derived from an EMBL/GenBank/DDBJ whole genome shotgun (WGS) entry which is preliminary data.</text>
</comment>
<evidence type="ECO:0000259" key="6">
    <source>
        <dbReference type="Pfam" id="PF04138"/>
    </source>
</evidence>
<dbReference type="GO" id="GO:0016020">
    <property type="term" value="C:membrane"/>
    <property type="evidence" value="ECO:0007669"/>
    <property type="project" value="UniProtKB-SubCell"/>
</dbReference>
<evidence type="ECO:0000313" key="7">
    <source>
        <dbReference type="EMBL" id="KAA0023284.1"/>
    </source>
</evidence>
<feature type="transmembrane region" description="Helical" evidence="5">
    <location>
        <begin position="140"/>
        <end position="160"/>
    </location>
</feature>